<evidence type="ECO:0000313" key="4">
    <source>
        <dbReference type="EMBL" id="KAG0652906.1"/>
    </source>
</evidence>
<evidence type="ECO:0000256" key="3">
    <source>
        <dbReference type="ARBA" id="ARBA00023002"/>
    </source>
</evidence>
<gene>
    <name evidence="4" type="ORF">D0Z07_0239</name>
</gene>
<keyword evidence="2" id="KW-0521">NADP</keyword>
<dbReference type="InterPro" id="IPR020904">
    <property type="entry name" value="Sc_DH/Rdtase_CS"/>
</dbReference>
<reference evidence="4" key="1">
    <citation type="submission" date="2019-07" db="EMBL/GenBank/DDBJ databases">
        <title>Hyphodiscus hymeniophilus genome sequencing and assembly.</title>
        <authorList>
            <person name="Kramer G."/>
            <person name="Nodwell J."/>
        </authorList>
    </citation>
    <scope>NUCLEOTIDE SEQUENCE</scope>
    <source>
        <strain evidence="4">ATCC 34498</strain>
    </source>
</reference>
<evidence type="ECO:0000313" key="5">
    <source>
        <dbReference type="Proteomes" id="UP000785200"/>
    </source>
</evidence>
<dbReference type="Gene3D" id="3.40.50.720">
    <property type="entry name" value="NAD(P)-binding Rossmann-like Domain"/>
    <property type="match status" value="1"/>
</dbReference>
<keyword evidence="5" id="KW-1185">Reference proteome</keyword>
<comment type="similarity">
    <text evidence="1">Belongs to the short-chain dehydrogenases/reductases (SDR) family.</text>
</comment>
<dbReference type="InterPro" id="IPR002347">
    <property type="entry name" value="SDR_fam"/>
</dbReference>
<keyword evidence="3" id="KW-0560">Oxidoreductase</keyword>
<dbReference type="PANTHER" id="PTHR43669:SF11">
    <property type="entry name" value="SHORT-CHAIN DEHYDROGENASE_OXIDOREDUCTASE"/>
    <property type="match status" value="1"/>
</dbReference>
<organism evidence="4 5">
    <name type="scientific">Hyphodiscus hymeniophilus</name>
    <dbReference type="NCBI Taxonomy" id="353542"/>
    <lineage>
        <taxon>Eukaryota</taxon>
        <taxon>Fungi</taxon>
        <taxon>Dikarya</taxon>
        <taxon>Ascomycota</taxon>
        <taxon>Pezizomycotina</taxon>
        <taxon>Leotiomycetes</taxon>
        <taxon>Helotiales</taxon>
        <taxon>Hyphodiscaceae</taxon>
        <taxon>Hyphodiscus</taxon>
    </lineage>
</organism>
<dbReference type="PRINTS" id="PR00081">
    <property type="entry name" value="GDHRDH"/>
</dbReference>
<evidence type="ECO:0000256" key="2">
    <source>
        <dbReference type="ARBA" id="ARBA00022857"/>
    </source>
</evidence>
<comment type="caution">
    <text evidence="4">The sequence shown here is derived from an EMBL/GenBank/DDBJ whole genome shotgun (WGS) entry which is preliminary data.</text>
</comment>
<proteinExistence type="inferred from homology"/>
<dbReference type="OrthoDB" id="37659at2759"/>
<accession>A0A9P7B168</accession>
<evidence type="ECO:0000256" key="1">
    <source>
        <dbReference type="ARBA" id="ARBA00006484"/>
    </source>
</evidence>
<dbReference type="InterPro" id="IPR036291">
    <property type="entry name" value="NAD(P)-bd_dom_sf"/>
</dbReference>
<dbReference type="PANTHER" id="PTHR43669">
    <property type="entry name" value="5-KETO-D-GLUCONATE 5-REDUCTASE"/>
    <property type="match status" value="1"/>
</dbReference>
<name>A0A9P7B168_9HELO</name>
<sequence length="254" mass="28047">MPFSYKTILVVGATSGIGLALSERFIENGCHVIAVGRRQQNLDSFVQKHGRDKASSFQFDITDLAGMPEFVKSVTEAHPKLDCVFLNSGLQRSLNFAKPLEIDLERADLEWKTNYTSYLHLTTHFLPFLQSQSVPTSLIFTTSGLALIPILHCPNYCATKAAIHHLIMAMRAQLKGGNVKVIEILPPAVQTELHDQPDIENGRSVGIPIGEFTDAAWEGLVTGEENIPVGISKGPYEEGGFERKRLEAFRSRLG</sequence>
<dbReference type="Proteomes" id="UP000785200">
    <property type="component" value="Unassembled WGS sequence"/>
</dbReference>
<dbReference type="SUPFAM" id="SSF51735">
    <property type="entry name" value="NAD(P)-binding Rossmann-fold domains"/>
    <property type="match status" value="1"/>
</dbReference>
<dbReference type="AlphaFoldDB" id="A0A9P7B168"/>
<dbReference type="GO" id="GO:0016491">
    <property type="term" value="F:oxidoreductase activity"/>
    <property type="evidence" value="ECO:0007669"/>
    <property type="project" value="UniProtKB-KW"/>
</dbReference>
<dbReference type="Pfam" id="PF00106">
    <property type="entry name" value="adh_short"/>
    <property type="match status" value="1"/>
</dbReference>
<dbReference type="EMBL" id="VNKQ01000002">
    <property type="protein sequence ID" value="KAG0652906.1"/>
    <property type="molecule type" value="Genomic_DNA"/>
</dbReference>
<dbReference type="PROSITE" id="PS00061">
    <property type="entry name" value="ADH_SHORT"/>
    <property type="match status" value="1"/>
</dbReference>
<protein>
    <submittedName>
        <fullName evidence="4">Oxidoreductase</fullName>
    </submittedName>
</protein>